<dbReference type="PANTHER" id="PTHR11439:SF515">
    <property type="entry name" value="GAG-POL POLYPROTEIN"/>
    <property type="match status" value="1"/>
</dbReference>
<keyword evidence="2" id="KW-1185">Reference proteome</keyword>
<dbReference type="AlphaFoldDB" id="A0A7I8JIR0"/>
<sequence length="207" mass="23599">MKHFFEMSDLGYLCSYLGIEVVQKEAYITLPQRTYALKVLDFAKMGKYNPVQGTSVNSTYFRHLIGSLRYLTHTRLDLTYFVGFLSRFIEHPTEHLMAIKHVLRYLKGIIYYGLVYEKGHTIGLVYEKGHTMAELIGYSDNDFVGDVQDRKSTSGQVFFFGKMAISWASQKQKSIALSSCEAEYIVATTAACQGVWLNLQVYEASYG</sequence>
<dbReference type="CDD" id="cd09272">
    <property type="entry name" value="RNase_HI_RT_Ty1"/>
    <property type="match status" value="1"/>
</dbReference>
<dbReference type="Proteomes" id="UP001189122">
    <property type="component" value="Unassembled WGS sequence"/>
</dbReference>
<accession>A0A7I8JIR0</accession>
<reference evidence="1 2" key="1">
    <citation type="submission" date="2019-12" db="EMBL/GenBank/DDBJ databases">
        <authorList>
            <person name="Scholz U."/>
            <person name="Mascher M."/>
            <person name="Fiebig A."/>
        </authorList>
    </citation>
    <scope>NUCLEOTIDE SEQUENCE</scope>
</reference>
<protein>
    <submittedName>
        <fullName evidence="1">Uncharacterized protein</fullName>
    </submittedName>
</protein>
<gene>
    <name evidence="1" type="ORF">SI7747_13016439</name>
</gene>
<evidence type="ECO:0000313" key="2">
    <source>
        <dbReference type="Proteomes" id="UP001189122"/>
    </source>
</evidence>
<dbReference type="EMBL" id="CACRZD030000013">
    <property type="protein sequence ID" value="CAA6670036.1"/>
    <property type="molecule type" value="Genomic_DNA"/>
</dbReference>
<name>A0A7I8JIR0_SPIIN</name>
<proteinExistence type="predicted"/>
<dbReference type="PANTHER" id="PTHR11439">
    <property type="entry name" value="GAG-POL-RELATED RETROTRANSPOSON"/>
    <property type="match status" value="1"/>
</dbReference>
<organism evidence="1">
    <name type="scientific">Spirodela intermedia</name>
    <name type="common">Intermediate duckweed</name>
    <dbReference type="NCBI Taxonomy" id="51605"/>
    <lineage>
        <taxon>Eukaryota</taxon>
        <taxon>Viridiplantae</taxon>
        <taxon>Streptophyta</taxon>
        <taxon>Embryophyta</taxon>
        <taxon>Tracheophyta</taxon>
        <taxon>Spermatophyta</taxon>
        <taxon>Magnoliopsida</taxon>
        <taxon>Liliopsida</taxon>
        <taxon>Araceae</taxon>
        <taxon>Lemnoideae</taxon>
        <taxon>Spirodela</taxon>
    </lineage>
</organism>
<dbReference type="EMBL" id="LR743600">
    <property type="protein sequence ID" value="CAA2630793.1"/>
    <property type="molecule type" value="Genomic_DNA"/>
</dbReference>
<evidence type="ECO:0000313" key="1">
    <source>
        <dbReference type="EMBL" id="CAA2630793.1"/>
    </source>
</evidence>